<reference evidence="1" key="2">
    <citation type="submission" date="2014-05" db="EMBL/GenBank/DDBJ databases">
        <title>The genome and life-stage specific transcriptomes of Globodera pallida elucidate key aspects of plant parasitism by a cyst nematode.</title>
        <authorList>
            <person name="Cotton J.A."/>
            <person name="Lilley C.J."/>
            <person name="Jones L.M."/>
            <person name="Kikuchi T."/>
            <person name="Reid A.J."/>
            <person name="Thorpe P."/>
            <person name="Tsai I.J."/>
            <person name="Beasley H."/>
            <person name="Blok V."/>
            <person name="Cock P.J.A."/>
            <person name="Van den Akker S.E."/>
            <person name="Holroyd N."/>
            <person name="Hunt M."/>
            <person name="Mantelin S."/>
            <person name="Naghra H."/>
            <person name="Pain A."/>
            <person name="Palomares-Rius J.E."/>
            <person name="Zarowiecki M."/>
            <person name="Berriman M."/>
            <person name="Jones J.T."/>
            <person name="Urwin P.E."/>
        </authorList>
    </citation>
    <scope>NUCLEOTIDE SEQUENCE [LARGE SCALE GENOMIC DNA]</scope>
    <source>
        <strain evidence="1">Lindley</strain>
    </source>
</reference>
<dbReference type="WBParaSite" id="GPLIN_001543600">
    <property type="protein sequence ID" value="GPLIN_001543600"/>
    <property type="gene ID" value="GPLIN_001543600"/>
</dbReference>
<name>A0A183CRC8_GLOPA</name>
<dbReference type="AlphaFoldDB" id="A0A183CRC8"/>
<sequence>MEMFEFLCTFHRVKRVQSKDTTQCGQLQEDRSLNGEQRAELLNRSVYKILAETEAKIAALPASTTTGKTFSI</sequence>
<accession>A0A183CRC8</accession>
<reference evidence="2" key="3">
    <citation type="submission" date="2016-06" db="UniProtKB">
        <authorList>
            <consortium name="WormBaseParasite"/>
        </authorList>
    </citation>
    <scope>IDENTIFICATION</scope>
</reference>
<evidence type="ECO:0000313" key="1">
    <source>
        <dbReference type="Proteomes" id="UP000050741"/>
    </source>
</evidence>
<evidence type="ECO:0000313" key="2">
    <source>
        <dbReference type="WBParaSite" id="GPLIN_001543600"/>
    </source>
</evidence>
<reference evidence="1" key="1">
    <citation type="submission" date="2013-12" db="EMBL/GenBank/DDBJ databases">
        <authorList>
            <person name="Aslett M."/>
        </authorList>
    </citation>
    <scope>NUCLEOTIDE SEQUENCE [LARGE SCALE GENOMIC DNA]</scope>
    <source>
        <strain evidence="1">Lindley</strain>
    </source>
</reference>
<keyword evidence="1" id="KW-1185">Reference proteome</keyword>
<protein>
    <submittedName>
        <fullName evidence="2">Uncharacterized protein</fullName>
    </submittedName>
</protein>
<proteinExistence type="predicted"/>
<dbReference type="Proteomes" id="UP000050741">
    <property type="component" value="Unassembled WGS sequence"/>
</dbReference>
<organism evidence="1 2">
    <name type="scientific">Globodera pallida</name>
    <name type="common">Potato cyst nematode worm</name>
    <name type="synonym">Heterodera pallida</name>
    <dbReference type="NCBI Taxonomy" id="36090"/>
    <lineage>
        <taxon>Eukaryota</taxon>
        <taxon>Metazoa</taxon>
        <taxon>Ecdysozoa</taxon>
        <taxon>Nematoda</taxon>
        <taxon>Chromadorea</taxon>
        <taxon>Rhabditida</taxon>
        <taxon>Tylenchina</taxon>
        <taxon>Tylenchomorpha</taxon>
        <taxon>Tylenchoidea</taxon>
        <taxon>Heteroderidae</taxon>
        <taxon>Heteroderinae</taxon>
        <taxon>Globodera</taxon>
    </lineage>
</organism>